<dbReference type="AlphaFoldDB" id="A0A382MJF3"/>
<evidence type="ECO:0000256" key="1">
    <source>
        <dbReference type="SAM" id="Phobius"/>
    </source>
</evidence>
<keyword evidence="1" id="KW-1133">Transmembrane helix</keyword>
<reference evidence="2" key="1">
    <citation type="submission" date="2018-05" db="EMBL/GenBank/DDBJ databases">
        <authorList>
            <person name="Lanie J.A."/>
            <person name="Ng W.-L."/>
            <person name="Kazmierczak K.M."/>
            <person name="Andrzejewski T.M."/>
            <person name="Davidsen T.M."/>
            <person name="Wayne K.J."/>
            <person name="Tettelin H."/>
            <person name="Glass J.I."/>
            <person name="Rusch D."/>
            <person name="Podicherti R."/>
            <person name="Tsui H.-C.T."/>
            <person name="Winkler M.E."/>
        </authorList>
    </citation>
    <scope>NUCLEOTIDE SEQUENCE</scope>
</reference>
<gene>
    <name evidence="2" type="ORF">METZ01_LOCUS301833</name>
</gene>
<feature type="transmembrane region" description="Helical" evidence="1">
    <location>
        <begin position="12"/>
        <end position="32"/>
    </location>
</feature>
<accession>A0A382MJF3</accession>
<sequence length="39" mass="4448">MKDTGLLKLYRKYIVLIESLISNFGINIWYGVTPSSSQV</sequence>
<protein>
    <submittedName>
        <fullName evidence="2">Uncharacterized protein</fullName>
    </submittedName>
</protein>
<name>A0A382MJF3_9ZZZZ</name>
<organism evidence="2">
    <name type="scientific">marine metagenome</name>
    <dbReference type="NCBI Taxonomy" id="408172"/>
    <lineage>
        <taxon>unclassified sequences</taxon>
        <taxon>metagenomes</taxon>
        <taxon>ecological metagenomes</taxon>
    </lineage>
</organism>
<dbReference type="EMBL" id="UINC01094061">
    <property type="protein sequence ID" value="SVC48979.1"/>
    <property type="molecule type" value="Genomic_DNA"/>
</dbReference>
<keyword evidence="1" id="KW-0812">Transmembrane</keyword>
<keyword evidence="1" id="KW-0472">Membrane</keyword>
<evidence type="ECO:0000313" key="2">
    <source>
        <dbReference type="EMBL" id="SVC48979.1"/>
    </source>
</evidence>
<proteinExistence type="predicted"/>